<evidence type="ECO:0000313" key="1">
    <source>
        <dbReference type="EMBL" id="CAG7823564.1"/>
    </source>
</evidence>
<evidence type="ECO:0000313" key="2">
    <source>
        <dbReference type="Proteomes" id="UP000708208"/>
    </source>
</evidence>
<reference evidence="1" key="1">
    <citation type="submission" date="2021-06" db="EMBL/GenBank/DDBJ databases">
        <authorList>
            <person name="Hodson N. C."/>
            <person name="Mongue J. A."/>
            <person name="Jaron S. K."/>
        </authorList>
    </citation>
    <scope>NUCLEOTIDE SEQUENCE</scope>
</reference>
<dbReference type="AlphaFoldDB" id="A0A8J2LIK4"/>
<accession>A0A8J2LIK4</accession>
<comment type="caution">
    <text evidence="1">The sequence shown here is derived from an EMBL/GenBank/DDBJ whole genome shotgun (WGS) entry which is preliminary data.</text>
</comment>
<dbReference type="OrthoDB" id="6020543at2759"/>
<keyword evidence="2" id="KW-1185">Reference proteome</keyword>
<dbReference type="Proteomes" id="UP000708208">
    <property type="component" value="Unassembled WGS sequence"/>
</dbReference>
<dbReference type="EMBL" id="CAJVCH010529896">
    <property type="protein sequence ID" value="CAG7823564.1"/>
    <property type="molecule type" value="Genomic_DNA"/>
</dbReference>
<sequence length="171" mass="19250">PTTNYGDACDAEAGKNVYLGNCSYSGAYQSLRFLLGEEFISKPNDSYFDPDSLKLFNQFEFYDGDIKNAAMGNLGFIYIPKTCEEPGQKCYLHINFHGCNEYPPSVAKRYIENNQFLPLAEENGIIVVFPLTTKVPFNMEGCWDFYSYTGSDFGKGNFDSSQFADCALEKI</sequence>
<evidence type="ECO:0008006" key="3">
    <source>
        <dbReference type="Google" id="ProtNLM"/>
    </source>
</evidence>
<protein>
    <recommendedName>
        <fullName evidence="3">Poly(3-hydroxybutyrate) depolymerase</fullName>
    </recommendedName>
</protein>
<gene>
    <name evidence="1" type="ORF">AFUS01_LOCUS33775</name>
</gene>
<organism evidence="1 2">
    <name type="scientific">Allacma fusca</name>
    <dbReference type="NCBI Taxonomy" id="39272"/>
    <lineage>
        <taxon>Eukaryota</taxon>
        <taxon>Metazoa</taxon>
        <taxon>Ecdysozoa</taxon>
        <taxon>Arthropoda</taxon>
        <taxon>Hexapoda</taxon>
        <taxon>Collembola</taxon>
        <taxon>Symphypleona</taxon>
        <taxon>Sminthuridae</taxon>
        <taxon>Allacma</taxon>
    </lineage>
</organism>
<name>A0A8J2LIK4_9HEXA</name>
<proteinExistence type="predicted"/>
<feature type="non-terminal residue" evidence="1">
    <location>
        <position position="1"/>
    </location>
</feature>